<comment type="caution">
    <text evidence="1">The sequence shown here is derived from an EMBL/GenBank/DDBJ whole genome shotgun (WGS) entry which is preliminary data.</text>
</comment>
<sequence length="118" mass="12849">MTTASAKRPHADADADADACSATALRAKRTKTETENDAAVSTLSRDGYVVVPDTLTQDELRVLRYESEQLFRSLDDDPEIAAARVLEQVQLGATRFPASYRRICVTSAVCLRRAASST</sequence>
<organism evidence="1 2">
    <name type="scientific">Pythium insidiosum</name>
    <name type="common">Pythiosis disease agent</name>
    <dbReference type="NCBI Taxonomy" id="114742"/>
    <lineage>
        <taxon>Eukaryota</taxon>
        <taxon>Sar</taxon>
        <taxon>Stramenopiles</taxon>
        <taxon>Oomycota</taxon>
        <taxon>Peronosporomycetes</taxon>
        <taxon>Pythiales</taxon>
        <taxon>Pythiaceae</taxon>
        <taxon>Pythium</taxon>
    </lineage>
</organism>
<evidence type="ECO:0000313" key="1">
    <source>
        <dbReference type="EMBL" id="KAJ0390008.1"/>
    </source>
</evidence>
<dbReference type="AlphaFoldDB" id="A0AAD5Q4U9"/>
<reference evidence="1" key="1">
    <citation type="submission" date="2021-12" db="EMBL/GenBank/DDBJ databases">
        <title>Prjna785345.</title>
        <authorList>
            <person name="Rujirawat T."/>
            <person name="Krajaejun T."/>
        </authorList>
    </citation>
    <scope>NUCLEOTIDE SEQUENCE</scope>
    <source>
        <strain evidence="1">Pi057C3</strain>
    </source>
</reference>
<name>A0AAD5Q4U9_PYTIN</name>
<dbReference type="EMBL" id="JAKCXM010002746">
    <property type="protein sequence ID" value="KAJ0390008.1"/>
    <property type="molecule type" value="Genomic_DNA"/>
</dbReference>
<accession>A0AAD5Q4U9</accession>
<gene>
    <name evidence="1" type="ORF">P43SY_011557</name>
</gene>
<dbReference type="Proteomes" id="UP001209570">
    <property type="component" value="Unassembled WGS sequence"/>
</dbReference>
<protein>
    <recommendedName>
        <fullName evidence="3">Phytanoyl-CoA dioxygenase family protein</fullName>
    </recommendedName>
</protein>
<proteinExistence type="predicted"/>
<keyword evidence="2" id="KW-1185">Reference proteome</keyword>
<evidence type="ECO:0008006" key="3">
    <source>
        <dbReference type="Google" id="ProtNLM"/>
    </source>
</evidence>
<evidence type="ECO:0000313" key="2">
    <source>
        <dbReference type="Proteomes" id="UP001209570"/>
    </source>
</evidence>
<dbReference type="Gene3D" id="2.60.120.620">
    <property type="entry name" value="q2cbj1_9rhob like domain"/>
    <property type="match status" value="1"/>
</dbReference>